<comment type="similarity">
    <text evidence="2">Belongs to the BIG1 family.</text>
</comment>
<proteinExistence type="inferred from homology"/>
<evidence type="ECO:0000256" key="8">
    <source>
        <dbReference type="ARBA" id="ARBA00023136"/>
    </source>
</evidence>
<dbReference type="Proteomes" id="UP000606974">
    <property type="component" value="Unassembled WGS sequence"/>
</dbReference>
<dbReference type="GO" id="GO:0071555">
    <property type="term" value="P:cell wall organization"/>
    <property type="evidence" value="ECO:0007669"/>
    <property type="project" value="UniProtKB-KW"/>
</dbReference>
<keyword evidence="4 10" id="KW-0812">Transmembrane</keyword>
<organism evidence="13 14">
    <name type="scientific">Endocarpon pusillum</name>
    <dbReference type="NCBI Taxonomy" id="364733"/>
    <lineage>
        <taxon>Eukaryota</taxon>
        <taxon>Fungi</taxon>
        <taxon>Dikarya</taxon>
        <taxon>Ascomycota</taxon>
        <taxon>Pezizomycotina</taxon>
        <taxon>Eurotiomycetes</taxon>
        <taxon>Chaetothyriomycetidae</taxon>
        <taxon>Verrucariales</taxon>
        <taxon>Verrucariaceae</taxon>
        <taxon>Endocarpon</taxon>
    </lineage>
</organism>
<feature type="transmembrane region" description="Helical" evidence="10">
    <location>
        <begin position="247"/>
        <end position="270"/>
    </location>
</feature>
<evidence type="ECO:0000256" key="1">
    <source>
        <dbReference type="ARBA" id="ARBA00004115"/>
    </source>
</evidence>
<sequence>MRLLQLSSLVLASEVVWGYLDTSPLFIFSTSELLLPASQLQSGARLTSDLSSVLSRCPSDIYLLIKQPGVGLADFSSSTSAPALAKCSSHATDSRLRSRTIIPEVIGEIDIRLIEQELNRRCGASSIAIDVSTIASSAIFDQTPQVLSLDFSTPSESQPERGQDILDHDASLSLILDMLRNRNYTVLYTTTPPVPASHVAGTPKQYEMYSYDESLHTELKRDVGPEPVKIRDNQTMVDGPLFEKYQFLTPGLFMGLLVSFLLLSILYVAISGIASLQVSYAAFDKENGPSGQKKVQ</sequence>
<keyword evidence="9" id="KW-0961">Cell wall biogenesis/degradation</keyword>
<evidence type="ECO:0000256" key="7">
    <source>
        <dbReference type="ARBA" id="ARBA00022989"/>
    </source>
</evidence>
<name>A0A8H7AS27_9EURO</name>
<evidence type="ECO:0000259" key="12">
    <source>
        <dbReference type="Pfam" id="PF20520"/>
    </source>
</evidence>
<evidence type="ECO:0000256" key="3">
    <source>
        <dbReference type="ARBA" id="ARBA00022089"/>
    </source>
</evidence>
<feature type="signal peptide" evidence="11">
    <location>
        <begin position="1"/>
        <end position="18"/>
    </location>
</feature>
<reference evidence="13" key="1">
    <citation type="submission" date="2020-02" db="EMBL/GenBank/DDBJ databases">
        <authorList>
            <person name="Palmer J.M."/>
        </authorList>
    </citation>
    <scope>NUCLEOTIDE SEQUENCE</scope>
    <source>
        <strain evidence="13">EPUS1.4</strain>
        <tissue evidence="13">Thallus</tissue>
    </source>
</reference>
<dbReference type="PANTHER" id="PTHR28285">
    <property type="entry name" value="PROTEIN BIG1"/>
    <property type="match status" value="1"/>
</dbReference>
<keyword evidence="14" id="KW-1185">Reference proteome</keyword>
<comment type="subcellular location">
    <subcellularLocation>
        <location evidence="1">Endoplasmic reticulum membrane</location>
        <topology evidence="1">Single-pass type I membrane protein</topology>
    </subcellularLocation>
</comment>
<dbReference type="GO" id="GO:0006078">
    <property type="term" value="P:(1-&gt;6)-beta-D-glucan biosynthetic process"/>
    <property type="evidence" value="ECO:0007669"/>
    <property type="project" value="TreeGrafter"/>
</dbReference>
<dbReference type="InterPro" id="IPR037654">
    <property type="entry name" value="Big1"/>
</dbReference>
<evidence type="ECO:0000256" key="2">
    <source>
        <dbReference type="ARBA" id="ARBA00008203"/>
    </source>
</evidence>
<evidence type="ECO:0000256" key="6">
    <source>
        <dbReference type="ARBA" id="ARBA00022824"/>
    </source>
</evidence>
<evidence type="ECO:0000256" key="10">
    <source>
        <dbReference type="SAM" id="Phobius"/>
    </source>
</evidence>
<dbReference type="EMBL" id="JAACFV010000002">
    <property type="protein sequence ID" value="KAF7514158.1"/>
    <property type="molecule type" value="Genomic_DNA"/>
</dbReference>
<comment type="caution">
    <text evidence="13">The sequence shown here is derived from an EMBL/GenBank/DDBJ whole genome shotgun (WGS) entry which is preliminary data.</text>
</comment>
<evidence type="ECO:0000256" key="11">
    <source>
        <dbReference type="SAM" id="SignalP"/>
    </source>
</evidence>
<gene>
    <name evidence="13" type="ORF">GJ744_004483</name>
</gene>
<evidence type="ECO:0000313" key="14">
    <source>
        <dbReference type="Proteomes" id="UP000606974"/>
    </source>
</evidence>
<dbReference type="InterPro" id="IPR046756">
    <property type="entry name" value="VAS1/VOA1_TM"/>
</dbReference>
<accession>A0A8H7AS27</accession>
<dbReference type="GO" id="GO:0009272">
    <property type="term" value="P:fungal-type cell wall biogenesis"/>
    <property type="evidence" value="ECO:0007669"/>
    <property type="project" value="TreeGrafter"/>
</dbReference>
<keyword evidence="6" id="KW-0256">Endoplasmic reticulum</keyword>
<evidence type="ECO:0000256" key="9">
    <source>
        <dbReference type="ARBA" id="ARBA00023316"/>
    </source>
</evidence>
<feature type="chain" id="PRO_5034834954" description="Protein BIG1" evidence="11">
    <location>
        <begin position="19"/>
        <end position="296"/>
    </location>
</feature>
<evidence type="ECO:0000256" key="4">
    <source>
        <dbReference type="ARBA" id="ARBA00022692"/>
    </source>
</evidence>
<evidence type="ECO:0000256" key="5">
    <source>
        <dbReference type="ARBA" id="ARBA00022729"/>
    </source>
</evidence>
<dbReference type="Pfam" id="PF20520">
    <property type="entry name" value="Ac45-VOA1_TM"/>
    <property type="match status" value="1"/>
</dbReference>
<dbReference type="AlphaFoldDB" id="A0A8H7AS27"/>
<keyword evidence="7 10" id="KW-1133">Transmembrane helix</keyword>
<evidence type="ECO:0000313" key="13">
    <source>
        <dbReference type="EMBL" id="KAF7514158.1"/>
    </source>
</evidence>
<dbReference type="OrthoDB" id="9985059at2759"/>
<keyword evidence="8 10" id="KW-0472">Membrane</keyword>
<dbReference type="PANTHER" id="PTHR28285:SF1">
    <property type="entry name" value="PROTEIN BIG1"/>
    <property type="match status" value="1"/>
</dbReference>
<protein>
    <recommendedName>
        <fullName evidence="3">Protein BIG1</fullName>
    </recommendedName>
</protein>
<dbReference type="GO" id="GO:0005789">
    <property type="term" value="C:endoplasmic reticulum membrane"/>
    <property type="evidence" value="ECO:0007669"/>
    <property type="project" value="UniProtKB-SubCell"/>
</dbReference>
<keyword evidence="5 11" id="KW-0732">Signal</keyword>
<feature type="domain" description="V-type proton ATPase subunit S1/VOA1 transmembrane" evidence="12">
    <location>
        <begin position="246"/>
        <end position="285"/>
    </location>
</feature>